<evidence type="ECO:0000256" key="3">
    <source>
        <dbReference type="ARBA" id="ARBA00023125"/>
    </source>
</evidence>
<sequence length="290" mass="33831">MNNEELVLRIQQGEDVKKNMEKLYDQNYYLLRKTAKKYSNIDSMTDIDDLMQELYIPLYEATISYKADNGATFISYALTCISRHLKRYLDDVGRVIRVPVHTQEKIYKYNQVSSYFMRTHNRKPTDREFRAYLELTQKQLDSLKKSMGIMSVSSTEEIIQEDLKIGDTIADHTADMAQVEDKIDKERLTVTLWAAVSEAITDSKDYQVIEDRYKYGCTLEECGQHLGVNGERARVRESKAMRQMRNNKRIKEIGEAEGIIRPYKRNNRVSIDYGSLTDDEIFSLYEASIC</sequence>
<dbReference type="NCBIfam" id="TIGR02937">
    <property type="entry name" value="sigma70-ECF"/>
    <property type="match status" value="1"/>
</dbReference>
<dbReference type="PANTHER" id="PTHR30603:SF47">
    <property type="entry name" value="RNA POLYMERASE SIGMA FACTOR SIGD, CHLOROPLASTIC"/>
    <property type="match status" value="1"/>
</dbReference>
<name>A0ABV1IWE3_9FIRM</name>
<dbReference type="RefSeq" id="WP_349111158.1">
    <property type="nucleotide sequence ID" value="NZ_JBBNIN010000015.1"/>
</dbReference>
<evidence type="ECO:0000259" key="5">
    <source>
        <dbReference type="Pfam" id="PF04542"/>
    </source>
</evidence>
<dbReference type="Pfam" id="PF04545">
    <property type="entry name" value="Sigma70_r4"/>
    <property type="match status" value="1"/>
</dbReference>
<evidence type="ECO:0000313" key="7">
    <source>
        <dbReference type="EMBL" id="MEQ2711533.1"/>
    </source>
</evidence>
<dbReference type="Proteomes" id="UP001482154">
    <property type="component" value="Unassembled WGS sequence"/>
</dbReference>
<dbReference type="InterPro" id="IPR007630">
    <property type="entry name" value="RNA_pol_sigma70_r4"/>
</dbReference>
<proteinExistence type="predicted"/>
<dbReference type="InterPro" id="IPR013325">
    <property type="entry name" value="RNA_pol_sigma_r2"/>
</dbReference>
<dbReference type="InterPro" id="IPR013324">
    <property type="entry name" value="RNA_pol_sigma_r3/r4-like"/>
</dbReference>
<dbReference type="InterPro" id="IPR000943">
    <property type="entry name" value="RNA_pol_sigma70"/>
</dbReference>
<gene>
    <name evidence="7" type="ORF">AAAU51_10150</name>
</gene>
<comment type="caution">
    <text evidence="7">The sequence shown here is derived from an EMBL/GenBank/DDBJ whole genome shotgun (WGS) entry which is preliminary data.</text>
</comment>
<dbReference type="EMBL" id="JBBNIN010000015">
    <property type="protein sequence ID" value="MEQ2711533.1"/>
    <property type="molecule type" value="Genomic_DNA"/>
</dbReference>
<keyword evidence="8" id="KW-1185">Reference proteome</keyword>
<feature type="domain" description="RNA polymerase sigma-70 region 2" evidence="5">
    <location>
        <begin position="23"/>
        <end position="92"/>
    </location>
</feature>
<dbReference type="InterPro" id="IPR050239">
    <property type="entry name" value="Sigma-70_RNA_pol_init_factors"/>
</dbReference>
<dbReference type="Gene3D" id="1.10.10.10">
    <property type="entry name" value="Winged helix-like DNA-binding domain superfamily/Winged helix DNA-binding domain"/>
    <property type="match status" value="2"/>
</dbReference>
<keyword evidence="3" id="KW-0238">DNA-binding</keyword>
<dbReference type="Pfam" id="PF04542">
    <property type="entry name" value="Sigma70_r2"/>
    <property type="match status" value="1"/>
</dbReference>
<protein>
    <submittedName>
        <fullName evidence="7">Sigma-70 family RNA polymerase sigma factor</fullName>
    </submittedName>
</protein>
<dbReference type="InterPro" id="IPR036388">
    <property type="entry name" value="WH-like_DNA-bd_sf"/>
</dbReference>
<accession>A0ABV1IWE3</accession>
<organism evidence="7 8">
    <name type="scientific">Anaerostipes amylophilus</name>
    <dbReference type="NCBI Taxonomy" id="2981779"/>
    <lineage>
        <taxon>Bacteria</taxon>
        <taxon>Bacillati</taxon>
        <taxon>Bacillota</taxon>
        <taxon>Clostridia</taxon>
        <taxon>Lachnospirales</taxon>
        <taxon>Lachnospiraceae</taxon>
        <taxon>Anaerostipes</taxon>
    </lineage>
</organism>
<dbReference type="SUPFAM" id="SSF88946">
    <property type="entry name" value="Sigma2 domain of RNA polymerase sigma factors"/>
    <property type="match status" value="1"/>
</dbReference>
<feature type="domain" description="RNA polymerase sigma-70 region 4" evidence="6">
    <location>
        <begin position="206"/>
        <end position="245"/>
    </location>
</feature>
<evidence type="ECO:0000313" key="8">
    <source>
        <dbReference type="Proteomes" id="UP001482154"/>
    </source>
</evidence>
<keyword evidence="4" id="KW-0804">Transcription</keyword>
<dbReference type="PRINTS" id="PR00046">
    <property type="entry name" value="SIGMA70FCT"/>
</dbReference>
<evidence type="ECO:0000259" key="6">
    <source>
        <dbReference type="Pfam" id="PF04545"/>
    </source>
</evidence>
<evidence type="ECO:0000256" key="2">
    <source>
        <dbReference type="ARBA" id="ARBA00023082"/>
    </source>
</evidence>
<dbReference type="PANTHER" id="PTHR30603">
    <property type="entry name" value="RNA POLYMERASE SIGMA FACTOR RPO"/>
    <property type="match status" value="1"/>
</dbReference>
<dbReference type="InterPro" id="IPR014284">
    <property type="entry name" value="RNA_pol_sigma-70_dom"/>
</dbReference>
<keyword evidence="2" id="KW-0731">Sigma factor</keyword>
<evidence type="ECO:0000256" key="4">
    <source>
        <dbReference type="ARBA" id="ARBA00023163"/>
    </source>
</evidence>
<evidence type="ECO:0000256" key="1">
    <source>
        <dbReference type="ARBA" id="ARBA00023015"/>
    </source>
</evidence>
<dbReference type="SUPFAM" id="SSF88659">
    <property type="entry name" value="Sigma3 and sigma4 domains of RNA polymerase sigma factors"/>
    <property type="match status" value="2"/>
</dbReference>
<dbReference type="Gene3D" id="1.10.1740.10">
    <property type="match status" value="1"/>
</dbReference>
<dbReference type="InterPro" id="IPR007627">
    <property type="entry name" value="RNA_pol_sigma70_r2"/>
</dbReference>
<reference evidence="7 8" key="1">
    <citation type="submission" date="2024-04" db="EMBL/GenBank/DDBJ databases">
        <title>Human intestinal bacterial collection.</title>
        <authorList>
            <person name="Pauvert C."/>
            <person name="Hitch T.C.A."/>
            <person name="Clavel T."/>
        </authorList>
    </citation>
    <scope>NUCLEOTIDE SEQUENCE [LARGE SCALE GENOMIC DNA]</scope>
    <source>
        <strain evidence="7 8">CLA-AA-H249</strain>
    </source>
</reference>
<keyword evidence="1" id="KW-0805">Transcription regulation</keyword>